<dbReference type="InterPro" id="IPR050723">
    <property type="entry name" value="CFA/CMAS"/>
</dbReference>
<evidence type="ECO:0000256" key="2">
    <source>
        <dbReference type="ARBA" id="ARBA00022603"/>
    </source>
</evidence>
<dbReference type="AlphaFoldDB" id="A0A1G9G2V0"/>
<accession>A0A1G9G2V0</accession>
<name>A0A1G9G2V0_9ACTN</name>
<dbReference type="Gene3D" id="3.40.50.150">
    <property type="entry name" value="Vaccinia Virus protein VP39"/>
    <property type="match status" value="1"/>
</dbReference>
<organism evidence="6 7">
    <name type="scientific">Glycomyces sambucus</name>
    <dbReference type="NCBI Taxonomy" id="380244"/>
    <lineage>
        <taxon>Bacteria</taxon>
        <taxon>Bacillati</taxon>
        <taxon>Actinomycetota</taxon>
        <taxon>Actinomycetes</taxon>
        <taxon>Glycomycetales</taxon>
        <taxon>Glycomycetaceae</taxon>
        <taxon>Glycomyces</taxon>
    </lineage>
</organism>
<dbReference type="Pfam" id="PF02353">
    <property type="entry name" value="CMAS"/>
    <property type="match status" value="1"/>
</dbReference>
<dbReference type="InterPro" id="IPR029063">
    <property type="entry name" value="SAM-dependent_MTases_sf"/>
</dbReference>
<dbReference type="STRING" id="380244.SAMN05216298_2182"/>
<dbReference type="Proteomes" id="UP000198662">
    <property type="component" value="Unassembled WGS sequence"/>
</dbReference>
<comment type="similarity">
    <text evidence="1">Belongs to the CFA/CMAS family.</text>
</comment>
<sequence length="262" mass="29269">MLAEDADPELVAEKLIHPQFPRSAAYDPVWQGRYALGPNPLWLTESLSGLLDLSPGMRVLDLGCGWATSAIFLAKEYGVDVVAVDQRMPPHLNWPVIVEAGVQSQVMPLQAEAHDLRFARGYFDAVVSIDAYHYFGTDELYAGYLQQFLAPGGVLAFVTLGLAEEIDGVVPEHLADAWEPDFHAFHSPEWWRAHLGRSGQLDVEHADLLPDGWKHCMRWHELGAQAAEPQWRGFCEGWVRRFGIDRGRTIGLPRVVARKPPA</sequence>
<protein>
    <submittedName>
        <fullName evidence="6">Mycolic acid cyclopropane synthetase</fullName>
    </submittedName>
</protein>
<dbReference type="GO" id="GO:0008168">
    <property type="term" value="F:methyltransferase activity"/>
    <property type="evidence" value="ECO:0007669"/>
    <property type="project" value="UniProtKB-KW"/>
</dbReference>
<evidence type="ECO:0000256" key="1">
    <source>
        <dbReference type="ARBA" id="ARBA00010815"/>
    </source>
</evidence>
<dbReference type="EMBL" id="FNGF01000002">
    <property type="protein sequence ID" value="SDK95042.1"/>
    <property type="molecule type" value="Genomic_DNA"/>
</dbReference>
<evidence type="ECO:0000256" key="4">
    <source>
        <dbReference type="ARBA" id="ARBA00022691"/>
    </source>
</evidence>
<dbReference type="RefSeq" id="WP_091047533.1">
    <property type="nucleotide sequence ID" value="NZ_FNGF01000002.1"/>
</dbReference>
<keyword evidence="5" id="KW-0443">Lipid metabolism</keyword>
<proteinExistence type="inferred from homology"/>
<gene>
    <name evidence="6" type="ORF">SAMN05216298_2182</name>
</gene>
<dbReference type="GO" id="GO:0006629">
    <property type="term" value="P:lipid metabolic process"/>
    <property type="evidence" value="ECO:0007669"/>
    <property type="project" value="UniProtKB-KW"/>
</dbReference>
<evidence type="ECO:0000256" key="5">
    <source>
        <dbReference type="ARBA" id="ARBA00023098"/>
    </source>
</evidence>
<keyword evidence="7" id="KW-1185">Reference proteome</keyword>
<dbReference type="GO" id="GO:0032259">
    <property type="term" value="P:methylation"/>
    <property type="evidence" value="ECO:0007669"/>
    <property type="project" value="UniProtKB-KW"/>
</dbReference>
<evidence type="ECO:0000313" key="6">
    <source>
        <dbReference type="EMBL" id="SDK95042.1"/>
    </source>
</evidence>
<dbReference type="OrthoDB" id="9782855at2"/>
<dbReference type="PANTHER" id="PTHR43667:SF1">
    <property type="entry name" value="CYCLOPROPANE-FATTY-ACYL-PHOSPHOLIPID SYNTHASE"/>
    <property type="match status" value="1"/>
</dbReference>
<evidence type="ECO:0000256" key="3">
    <source>
        <dbReference type="ARBA" id="ARBA00022679"/>
    </source>
</evidence>
<keyword evidence="3" id="KW-0808">Transferase</keyword>
<keyword evidence="4" id="KW-0949">S-adenosyl-L-methionine</keyword>
<dbReference type="CDD" id="cd02440">
    <property type="entry name" value="AdoMet_MTases"/>
    <property type="match status" value="1"/>
</dbReference>
<dbReference type="PANTHER" id="PTHR43667">
    <property type="entry name" value="CYCLOPROPANE-FATTY-ACYL-PHOSPHOLIPID SYNTHASE"/>
    <property type="match status" value="1"/>
</dbReference>
<dbReference type="SUPFAM" id="SSF53335">
    <property type="entry name" value="S-adenosyl-L-methionine-dependent methyltransferases"/>
    <property type="match status" value="1"/>
</dbReference>
<evidence type="ECO:0000313" key="7">
    <source>
        <dbReference type="Proteomes" id="UP000198662"/>
    </source>
</evidence>
<keyword evidence="2" id="KW-0489">Methyltransferase</keyword>
<reference evidence="7" key="1">
    <citation type="submission" date="2016-10" db="EMBL/GenBank/DDBJ databases">
        <authorList>
            <person name="Varghese N."/>
            <person name="Submissions S."/>
        </authorList>
    </citation>
    <scope>NUCLEOTIDE SEQUENCE [LARGE SCALE GENOMIC DNA]</scope>
    <source>
        <strain evidence="7">CGMCC 4.3147</strain>
    </source>
</reference>